<proteinExistence type="predicted"/>
<name>A0A645EBF7_9ZZZZ</name>
<dbReference type="AlphaFoldDB" id="A0A645EBF7"/>
<organism evidence="2">
    <name type="scientific">bioreactor metagenome</name>
    <dbReference type="NCBI Taxonomy" id="1076179"/>
    <lineage>
        <taxon>unclassified sequences</taxon>
        <taxon>metagenomes</taxon>
        <taxon>ecological metagenomes</taxon>
    </lineage>
</organism>
<dbReference type="InterPro" id="IPR049514">
    <property type="entry name" value="Fic-like_C"/>
</dbReference>
<accession>A0A645EBF7</accession>
<sequence length="61" mass="7362">MEMKILNYCMTPRSREELAEEFGFEAPAYFLKKYVQPLIEEGKIKMTMPDKPRSKFQKYYS</sequence>
<comment type="caution">
    <text evidence="2">The sequence shown here is derived from an EMBL/GenBank/DDBJ whole genome shotgun (WGS) entry which is preliminary data.</text>
</comment>
<dbReference type="EMBL" id="VSSQ01045130">
    <property type="protein sequence ID" value="MPM99006.1"/>
    <property type="molecule type" value="Genomic_DNA"/>
</dbReference>
<feature type="domain" description="Filamentation induced by cAMP protein Fic-like C-terminal" evidence="1">
    <location>
        <begin position="11"/>
        <end position="59"/>
    </location>
</feature>
<evidence type="ECO:0000313" key="2">
    <source>
        <dbReference type="EMBL" id="MPM99006.1"/>
    </source>
</evidence>
<evidence type="ECO:0000259" key="1">
    <source>
        <dbReference type="Pfam" id="PF21247"/>
    </source>
</evidence>
<protein>
    <recommendedName>
        <fullName evidence="1">Filamentation induced by cAMP protein Fic-like C-terminal domain-containing protein</fullName>
    </recommendedName>
</protein>
<gene>
    <name evidence="2" type="ORF">SDC9_146196</name>
</gene>
<dbReference type="Pfam" id="PF21247">
    <property type="entry name" value="Fic-like_C"/>
    <property type="match status" value="1"/>
</dbReference>
<reference evidence="2" key="1">
    <citation type="submission" date="2019-08" db="EMBL/GenBank/DDBJ databases">
        <authorList>
            <person name="Kucharzyk K."/>
            <person name="Murdoch R.W."/>
            <person name="Higgins S."/>
            <person name="Loffler F."/>
        </authorList>
    </citation>
    <scope>NUCLEOTIDE SEQUENCE</scope>
</reference>